<evidence type="ECO:0000256" key="2">
    <source>
        <dbReference type="SAM" id="SignalP"/>
    </source>
</evidence>
<dbReference type="Proteomes" id="UP001519460">
    <property type="component" value="Unassembled WGS sequence"/>
</dbReference>
<feature type="compositionally biased region" description="Basic and acidic residues" evidence="1">
    <location>
        <begin position="1137"/>
        <end position="1166"/>
    </location>
</feature>
<feature type="region of interest" description="Disordered" evidence="1">
    <location>
        <begin position="1424"/>
        <end position="1466"/>
    </location>
</feature>
<feature type="region of interest" description="Disordered" evidence="1">
    <location>
        <begin position="325"/>
        <end position="368"/>
    </location>
</feature>
<protein>
    <recommendedName>
        <fullName evidence="5">Adhesive plaque matrix protein-like</fullName>
    </recommendedName>
</protein>
<feature type="region of interest" description="Disordered" evidence="1">
    <location>
        <begin position="1106"/>
        <end position="1189"/>
    </location>
</feature>
<feature type="compositionally biased region" description="Low complexity" evidence="1">
    <location>
        <begin position="558"/>
        <end position="570"/>
    </location>
</feature>
<feature type="region of interest" description="Disordered" evidence="1">
    <location>
        <begin position="925"/>
        <end position="981"/>
    </location>
</feature>
<name>A0ABD0M3I1_9CAEN</name>
<gene>
    <name evidence="3" type="ORF">BaRGS_00003147</name>
</gene>
<feature type="compositionally biased region" description="Polar residues" evidence="1">
    <location>
        <begin position="963"/>
        <end position="980"/>
    </location>
</feature>
<keyword evidence="4" id="KW-1185">Reference proteome</keyword>
<feature type="compositionally biased region" description="Polar residues" evidence="1">
    <location>
        <begin position="590"/>
        <end position="601"/>
    </location>
</feature>
<feature type="signal peptide" evidence="2">
    <location>
        <begin position="1"/>
        <end position="20"/>
    </location>
</feature>
<feature type="compositionally biased region" description="Polar residues" evidence="1">
    <location>
        <begin position="470"/>
        <end position="481"/>
    </location>
</feature>
<feature type="region of interest" description="Disordered" evidence="1">
    <location>
        <begin position="153"/>
        <end position="178"/>
    </location>
</feature>
<feature type="compositionally biased region" description="Basic and acidic residues" evidence="1">
    <location>
        <begin position="875"/>
        <end position="901"/>
    </location>
</feature>
<keyword evidence="2" id="KW-0732">Signal</keyword>
<feature type="region of interest" description="Disordered" evidence="1">
    <location>
        <begin position="509"/>
        <end position="639"/>
    </location>
</feature>
<feature type="compositionally biased region" description="Basic and acidic residues" evidence="1">
    <location>
        <begin position="1432"/>
        <end position="1446"/>
    </location>
</feature>
<organism evidence="3 4">
    <name type="scientific">Batillaria attramentaria</name>
    <dbReference type="NCBI Taxonomy" id="370345"/>
    <lineage>
        <taxon>Eukaryota</taxon>
        <taxon>Metazoa</taxon>
        <taxon>Spiralia</taxon>
        <taxon>Lophotrochozoa</taxon>
        <taxon>Mollusca</taxon>
        <taxon>Gastropoda</taxon>
        <taxon>Caenogastropoda</taxon>
        <taxon>Sorbeoconcha</taxon>
        <taxon>Cerithioidea</taxon>
        <taxon>Batillariidae</taxon>
        <taxon>Batillaria</taxon>
    </lineage>
</organism>
<comment type="caution">
    <text evidence="3">The sequence shown here is derived from an EMBL/GenBank/DDBJ whole genome shotgun (WGS) entry which is preliminary data.</text>
</comment>
<feature type="compositionally biased region" description="Polar residues" evidence="1">
    <location>
        <begin position="1169"/>
        <end position="1178"/>
    </location>
</feature>
<feature type="region of interest" description="Disordered" evidence="1">
    <location>
        <begin position="1202"/>
        <end position="1345"/>
    </location>
</feature>
<reference evidence="3 4" key="1">
    <citation type="journal article" date="2023" name="Sci. Data">
        <title>Genome assembly of the Korean intertidal mud-creeper Batillaria attramentaria.</title>
        <authorList>
            <person name="Patra A.K."/>
            <person name="Ho P.T."/>
            <person name="Jun S."/>
            <person name="Lee S.J."/>
            <person name="Kim Y."/>
            <person name="Won Y.J."/>
        </authorList>
    </citation>
    <scope>NUCLEOTIDE SEQUENCE [LARGE SCALE GENOMIC DNA]</scope>
    <source>
        <strain evidence="3">Wonlab-2016</strain>
    </source>
</reference>
<feature type="region of interest" description="Disordered" evidence="1">
    <location>
        <begin position="386"/>
        <end position="487"/>
    </location>
</feature>
<feature type="compositionally biased region" description="Polar residues" evidence="1">
    <location>
        <begin position="262"/>
        <end position="271"/>
    </location>
</feature>
<evidence type="ECO:0000313" key="3">
    <source>
        <dbReference type="EMBL" id="KAK7505876.1"/>
    </source>
</evidence>
<feature type="compositionally biased region" description="Polar residues" evidence="1">
    <location>
        <begin position="1122"/>
        <end position="1136"/>
    </location>
</feature>
<feature type="chain" id="PRO_5044857695" description="Adhesive plaque matrix protein-like" evidence="2">
    <location>
        <begin position="21"/>
        <end position="1497"/>
    </location>
</feature>
<feature type="compositionally biased region" description="Polar residues" evidence="1">
    <location>
        <begin position="515"/>
        <end position="542"/>
    </location>
</feature>
<feature type="compositionally biased region" description="Basic and acidic residues" evidence="1">
    <location>
        <begin position="398"/>
        <end position="409"/>
    </location>
</feature>
<feature type="region of interest" description="Disordered" evidence="1">
    <location>
        <begin position="255"/>
        <end position="285"/>
    </location>
</feature>
<feature type="region of interest" description="Disordered" evidence="1">
    <location>
        <begin position="1066"/>
        <end position="1088"/>
    </location>
</feature>
<evidence type="ECO:0008006" key="5">
    <source>
        <dbReference type="Google" id="ProtNLM"/>
    </source>
</evidence>
<accession>A0ABD0M3I1</accession>
<sequence>MLLLLWTVLGCAASINTALTRNVLPPDVKISDVELFDFDSVLWARLTDPESSSSKTAGKDSGTEVTNNQPEAEHVLHQEQSFNRSPIQPVVYTDEKPVRFSLSLSSPTPEYSTSRNKSPLLAVPIYALRNAKDQTPDDLSLPDALPLTQTQSKTELTHVSNNNNLDATSSGSPRNAYNPEASALLHDFENEATRSDNGKGGLNTIPNLLPEAVPDFERNRSVAPALSDEYVPLDLYEEDQGRGNELPGELVDRAPFGPAPSFSETPVSSFGLQAGESSDGFLDPSNKVRVPLGKYYPETVSDEAQQGAYRQYTNPSEQYAFRSDDHRNDVSSNENQPNFPKDQYGEPLAYGERIPPSDGYAVPAEYGPRSFPTDYPHVSLAPGLRAAPTDVSSVQHENPPDYRLSDIPKDPYGTSTEDHQDNAQTSQQENPEDYRQQDIPTNRYEAAAEERPRDRYDYPGDHQRYGLPTSEYTGARNNGQYTDPPRYYQSDIPTPRGKLENAIPEKYANPYSEHFPQNSQTPSVQSIHTRNSQISVQAPDTQENTREGFPGFTDGSQYTSSTPAGSYSSSKQPYGYASEAGENRGDSRENYGSSEGLNSYGTLPFPHYETGSDNSTVSSPSAGQNINNYGSYPSSSVYNTRTSRNQGRAFPSMREQIYVEMLKNIPPLPGYFGEQQGTDGGGRTLPPNRYLPGDDSGTVINKQRDSFAARQEGTDREYVYPRQDETIMQYDYDTRSGFNPNGYPISERSYGVSGSPASEYPRDTLEEKQPISYESYDPYRRHQFPQYSRNVSYGVYNPLQSASGRTMVQSPMSFPYGRPIATTPNNLYETPSRTKGFYPQNKYAYQDASRNDDEGLYPLGSAYEKSPENEDEHPEADRYPSRPEDSSYRQKNEGDQNDQNKYRYPYVSRQGPDSDRQFYIYQHGIQPKPVSPQDTIKTPGVYRNQLTPSPDPYRNRNTDGPYESQNQNSGYRLNNGQTFRKSPPTRIFYDGDLASYQQPQQRGGTADEYQKGQDAQRYTGLLYSQPYEHSSKTDGVTEVQAFYIPFTRDYGSILNALRSGGYQQASADSAVSPGRYGKSQGKGSPQTYHQVSLDDRSLLQNSAGQYDAAKKTDDYSRFGRSQPGTNYDSTNTQTGHQGKDYGRDYGRSRPDEYEYRPDGYRPRDGYKSGSRQTGQGSIPPSVHKDNRYLSFPTQYKYTYSRDVHKSFPDPRDVHKSSPDSRDVHKSFPDSRDVHKSFPDSRDVYKSIPDSRDVYKSFPDSRDVHKSFPDFRDVYKSTPDSRDVYKSFPDSRDVHKSFPDPRDVHKSFPDSRHVYKSSPDSRDVYKSFPDSRDVHKSSPDSRDVYKSFPDSRDVYKSFPDSRDVYKSFPDSRDVYKSFPDSRDLHKSFSDSRDVYKSFPDSKGDVYESFPHSRDVHKSFPDSREAYKTFPNSRDVHKSFPDSSDAKDSLSPPGLLPLPNSAPTGIRSNQEVGVTVVRGPFKLQDPVLSQAAIQMQRRL</sequence>
<evidence type="ECO:0000256" key="1">
    <source>
        <dbReference type="SAM" id="MobiDB-lite"/>
    </source>
</evidence>
<feature type="region of interest" description="Disordered" evidence="1">
    <location>
        <begin position="818"/>
        <end position="913"/>
    </location>
</feature>
<feature type="compositionally biased region" description="Basic and acidic residues" evidence="1">
    <location>
        <begin position="446"/>
        <end position="464"/>
    </location>
</feature>
<evidence type="ECO:0000313" key="4">
    <source>
        <dbReference type="Proteomes" id="UP001519460"/>
    </source>
</evidence>
<feature type="compositionally biased region" description="Basic and acidic residues" evidence="1">
    <location>
        <begin position="1108"/>
        <end position="1117"/>
    </location>
</feature>
<feature type="compositionally biased region" description="Polar residues" evidence="1">
    <location>
        <begin position="822"/>
        <end position="833"/>
    </location>
</feature>
<feature type="compositionally biased region" description="Polar residues" evidence="1">
    <location>
        <begin position="153"/>
        <end position="175"/>
    </location>
</feature>
<dbReference type="EMBL" id="JACVVK020000009">
    <property type="protein sequence ID" value="KAK7505876.1"/>
    <property type="molecule type" value="Genomic_DNA"/>
</dbReference>
<proteinExistence type="predicted"/>
<feature type="compositionally biased region" description="Low complexity" evidence="1">
    <location>
        <begin position="1447"/>
        <end position="1457"/>
    </location>
</feature>
<feature type="compositionally biased region" description="Polar residues" evidence="1">
    <location>
        <begin position="611"/>
        <end position="639"/>
    </location>
</feature>